<organism evidence="2 3">
    <name type="scientific">Fusarium solani</name>
    <name type="common">Filamentous fungus</name>
    <dbReference type="NCBI Taxonomy" id="169388"/>
    <lineage>
        <taxon>Eukaryota</taxon>
        <taxon>Fungi</taxon>
        <taxon>Dikarya</taxon>
        <taxon>Ascomycota</taxon>
        <taxon>Pezizomycotina</taxon>
        <taxon>Sordariomycetes</taxon>
        <taxon>Hypocreomycetidae</taxon>
        <taxon>Hypocreales</taxon>
        <taxon>Nectriaceae</taxon>
        <taxon>Fusarium</taxon>
        <taxon>Fusarium solani species complex</taxon>
    </lineage>
</organism>
<comment type="caution">
    <text evidence="2">The sequence shown here is derived from an EMBL/GenBank/DDBJ whole genome shotgun (WGS) entry which is preliminary data.</text>
</comment>
<proteinExistence type="predicted"/>
<dbReference type="AlphaFoldDB" id="A0A9P9G8W4"/>
<evidence type="ECO:0000259" key="1">
    <source>
        <dbReference type="Pfam" id="PF20150"/>
    </source>
</evidence>
<dbReference type="EMBL" id="JAGTJS010000027">
    <property type="protein sequence ID" value="KAH7234170.1"/>
    <property type="molecule type" value="Genomic_DNA"/>
</dbReference>
<feature type="domain" description="2EXR" evidence="1">
    <location>
        <begin position="323"/>
        <end position="421"/>
    </location>
</feature>
<dbReference type="OrthoDB" id="3596450at2759"/>
<evidence type="ECO:0000313" key="3">
    <source>
        <dbReference type="Proteomes" id="UP000736672"/>
    </source>
</evidence>
<sequence>MSCLDGALTGMLVEMPHLAVSVESRWCAALSNAQVAWQVKGFGGEAARVLGPDLEVKELVATIQHESLESETRFAHERRIEGYHHHCPPPPEPLSSPGPTDEVISLTITIDISIFNGPLGINTNCNRVQVIPLASRAIGNSSHDVIRLGFILHDIVILAITCEIRKPNLTARLANARGHDAAFLPDVLAVSGRYVLVVQSALDRTAVVEDWEVILAVAVEVCESDLVAVFSNAGGDGDAFFSDSLAFAYRGKHTGVEWWIRYMFEVERRGLCRWFACSAANADINNRTLFACIILHKVVYYFGSLPDPTPTSSPVTNNTMTTFHPFPRLPQEIRDLIWEKAANFRTEKHGVHFFTVFNSRNEEESAALAEYKLKGPSRSCLTAPRRKDGEGFSWTEGNASMYLLGRGLWTACSDSRAAIMKASVMTMCSKSCTGCRAGDYISSDDTADMAKLHDGPRTAKFVLDGHEQEMIVWPENDLFCLQPYNWNTLSKIRLEHTAISSRHGKLHLRHVAFELPRDEIINLSREHDFQDDEYAPEPSSHPMVDRIESLLSRGRLQNIKSVWLIDYGLKRANPRPAARQFCANGLRFIEVTERDDDEWTDRRGDGRDALEFVEWLKHMTNWQNENSSPEIGVLACEEC</sequence>
<reference evidence="2" key="1">
    <citation type="journal article" date="2021" name="Nat. Commun.">
        <title>Genetic determinants of endophytism in the Arabidopsis root mycobiome.</title>
        <authorList>
            <person name="Mesny F."/>
            <person name="Miyauchi S."/>
            <person name="Thiergart T."/>
            <person name="Pickel B."/>
            <person name="Atanasova L."/>
            <person name="Karlsson M."/>
            <person name="Huettel B."/>
            <person name="Barry K.W."/>
            <person name="Haridas S."/>
            <person name="Chen C."/>
            <person name="Bauer D."/>
            <person name="Andreopoulos W."/>
            <person name="Pangilinan J."/>
            <person name="LaButti K."/>
            <person name="Riley R."/>
            <person name="Lipzen A."/>
            <person name="Clum A."/>
            <person name="Drula E."/>
            <person name="Henrissat B."/>
            <person name="Kohler A."/>
            <person name="Grigoriev I.V."/>
            <person name="Martin F.M."/>
            <person name="Hacquard S."/>
        </authorList>
    </citation>
    <scope>NUCLEOTIDE SEQUENCE</scope>
    <source>
        <strain evidence="2">FSSC 5 MPI-SDFR-AT-0091</strain>
    </source>
</reference>
<accession>A0A9P9G8W4</accession>
<dbReference type="InterPro" id="IPR045518">
    <property type="entry name" value="2EXR"/>
</dbReference>
<name>A0A9P9G8W4_FUSSL</name>
<protein>
    <recommendedName>
        <fullName evidence="1">2EXR domain-containing protein</fullName>
    </recommendedName>
</protein>
<dbReference type="Pfam" id="PF20150">
    <property type="entry name" value="2EXR"/>
    <property type="match status" value="1"/>
</dbReference>
<gene>
    <name evidence="2" type="ORF">B0J15DRAFT_530105</name>
</gene>
<keyword evidence="3" id="KW-1185">Reference proteome</keyword>
<evidence type="ECO:0000313" key="2">
    <source>
        <dbReference type="EMBL" id="KAH7234170.1"/>
    </source>
</evidence>
<dbReference type="Proteomes" id="UP000736672">
    <property type="component" value="Unassembled WGS sequence"/>
</dbReference>